<feature type="region of interest" description="Disordered" evidence="1">
    <location>
        <begin position="484"/>
        <end position="503"/>
    </location>
</feature>
<protein>
    <recommendedName>
        <fullName evidence="2">Rhamnogalacturonase A/B/Epimerase-like pectate lyase domain-containing protein</fullName>
    </recommendedName>
</protein>
<dbReference type="InterPro" id="IPR012334">
    <property type="entry name" value="Pectin_lyas_fold"/>
</dbReference>
<evidence type="ECO:0000256" key="1">
    <source>
        <dbReference type="SAM" id="MobiDB-lite"/>
    </source>
</evidence>
<accession>A0A150RXC7</accession>
<feature type="domain" description="Rhamnogalacturonase A/B/Epimerase-like pectate lyase" evidence="2">
    <location>
        <begin position="48"/>
        <end position="107"/>
    </location>
</feature>
<organism evidence="3 4">
    <name type="scientific">Sorangium cellulosum</name>
    <name type="common">Polyangium cellulosum</name>
    <dbReference type="NCBI Taxonomy" id="56"/>
    <lineage>
        <taxon>Bacteria</taxon>
        <taxon>Pseudomonadati</taxon>
        <taxon>Myxococcota</taxon>
        <taxon>Polyangia</taxon>
        <taxon>Polyangiales</taxon>
        <taxon>Polyangiaceae</taxon>
        <taxon>Sorangium</taxon>
    </lineage>
</organism>
<proteinExistence type="predicted"/>
<name>A0A150RXC7_SORCE</name>
<dbReference type="Pfam" id="PF12708">
    <property type="entry name" value="Pect-lyase_RHGA_epim"/>
    <property type="match status" value="1"/>
</dbReference>
<feature type="compositionally biased region" description="Basic and acidic residues" evidence="1">
    <location>
        <begin position="590"/>
        <end position="618"/>
    </location>
</feature>
<dbReference type="Proteomes" id="UP000075635">
    <property type="component" value="Unassembled WGS sequence"/>
</dbReference>
<dbReference type="Gene3D" id="2.160.20.10">
    <property type="entry name" value="Single-stranded right-handed beta-helix, Pectin lyase-like"/>
    <property type="match status" value="2"/>
</dbReference>
<evidence type="ECO:0000313" key="4">
    <source>
        <dbReference type="Proteomes" id="UP000075635"/>
    </source>
</evidence>
<dbReference type="AlphaFoldDB" id="A0A150RXC7"/>
<gene>
    <name evidence="3" type="ORF">BE17_49670</name>
</gene>
<dbReference type="SUPFAM" id="SSF51126">
    <property type="entry name" value="Pectin lyase-like"/>
    <property type="match status" value="1"/>
</dbReference>
<dbReference type="EMBL" id="JEMB01001924">
    <property type="protein sequence ID" value="KYF84448.1"/>
    <property type="molecule type" value="Genomic_DNA"/>
</dbReference>
<evidence type="ECO:0000259" key="2">
    <source>
        <dbReference type="Pfam" id="PF12708"/>
    </source>
</evidence>
<evidence type="ECO:0000313" key="3">
    <source>
        <dbReference type="EMBL" id="KYF84448.1"/>
    </source>
</evidence>
<dbReference type="InterPro" id="IPR024535">
    <property type="entry name" value="RHGA/B-epi-like_pectate_lyase"/>
</dbReference>
<feature type="compositionally biased region" description="Basic residues" evidence="1">
    <location>
        <begin position="627"/>
        <end position="641"/>
    </location>
</feature>
<reference evidence="3 4" key="1">
    <citation type="submission" date="2014-02" db="EMBL/GenBank/DDBJ databases">
        <title>The small core and large imbalanced accessory genome model reveals a collaborative survival strategy of Sorangium cellulosum strains in nature.</title>
        <authorList>
            <person name="Han K."/>
            <person name="Peng R."/>
            <person name="Blom J."/>
            <person name="Li Y.-Z."/>
        </authorList>
    </citation>
    <scope>NUCLEOTIDE SEQUENCE [LARGE SCALE GENOMIC DNA]</scope>
    <source>
        <strain evidence="3 4">So0011-07</strain>
    </source>
</reference>
<feature type="region of interest" description="Disordered" evidence="1">
    <location>
        <begin position="586"/>
        <end position="662"/>
    </location>
</feature>
<dbReference type="InterPro" id="IPR011050">
    <property type="entry name" value="Pectin_lyase_fold/virulence"/>
</dbReference>
<comment type="caution">
    <text evidence="3">The sequence shown here is derived from an EMBL/GenBank/DDBJ whole genome shotgun (WGS) entry which is preliminary data.</text>
</comment>
<sequence>MSTPASGEMSKLWGAAGEVWTPVSRLPDYSHAGYHAGEAPLPEVPVVANVADFGAVGDGVTDDTDAFAAAIAAAENGAVLIPAGRYVITDVLRLSKSNVVLRGEGSGPDGSVLFISKSLADVYGPDPSWSWSGAFIDIRPSEEVIATTAAAVMTAASRGDTSLTVASTAGLAEGQLVELHQVDDGSGSLGRHLHNDQAEAGDCPYMVPLHLDSPVRIRSLDGGVVTFTQPLRTDVSLAWSPELQTHEVVEEVGVEHLRIEFIGAPYAGHLKEPGYNAITFSAVADSWVRDVTIVDADSGIFTGTYVKGLTFQEIALEGRQGHHGIALSYSADILVRDFSIANTWMHSLTVSARASGNVFSRGTGAEVLVLDHHGDSPFENLFTQLSAYTFVGSGGEDCTGPHGGARNTYWNLVAPMDVPLLWGHVQSNVVGEGLIVSNDLTEDAQWYETVSALEPANLYEAQTSRRLCGDLSDACNIGVYEPDTASCSQAPRPRRTACDDGDPATDGDACSEGVCAGTSASGCSYGPAAPGRGSSSLMLGLLLALGAAAAPRRRGASPRRVVLSLEQEGGNAGGKPRCTLAAHAAPLRPDGAEDREPRPPVPRDPRPSERGARLERGAPEPALRACRPPRPRRPAGTRRGRSAPGPITVNGHRRPGSPALHGSMSSIALYHTFAMRA</sequence>